<accession>A0A8J6NK59</accession>
<dbReference type="AlphaFoldDB" id="A0A8J6NK59"/>
<reference evidence="2 3" key="1">
    <citation type="submission" date="2020-08" db="EMBL/GenBank/DDBJ databases">
        <title>Bridging the membrane lipid divide: bacteria of the FCB group superphylum have the potential to synthesize archaeal ether lipids.</title>
        <authorList>
            <person name="Villanueva L."/>
            <person name="Von Meijenfeldt F.A.B."/>
            <person name="Westbye A.B."/>
            <person name="Yadav S."/>
            <person name="Hopmans E.C."/>
            <person name="Dutilh B.E."/>
            <person name="Sinninghe Damste J.S."/>
        </authorList>
    </citation>
    <scope>NUCLEOTIDE SEQUENCE [LARGE SCALE GENOMIC DNA]</scope>
    <source>
        <strain evidence="2">NIOZ-UU36</strain>
    </source>
</reference>
<gene>
    <name evidence="2" type="ORF">H8E29_13495</name>
</gene>
<name>A0A8J6NK59_9CHLR</name>
<sequence length="341" mass="38685">MTGSRILELLSDLLVALIPVIAAFFWIRYLIKRSIDLTRTFYGLPENYEVSSLLFQRIFPELLDGLTRLPIIRVGKVGDLAEKHWSRWLGGPAKLMIFDGVALYLEKGSKFSRVVGPGLPMPFLERNETIKLAIDLRPQVVTRKGIKTWTKDGIEVQFIVRAEFQIASSDEARQNSVILEESKGATNLRFPYDAKAVKRVVESIAVEYNNETKMSSERSWERSALRTTVGKIKAYIAGHSIDELLLLDVNSPQLSSFQVSDELLVSINESLFIDGSQILSLQIKEFLPVDQEISDKQQKYWEAKREIINMARVGETKAEGIRAKQRARTIAQQDLLNSLIE</sequence>
<proteinExistence type="predicted"/>
<dbReference type="EMBL" id="JACNJN010000149">
    <property type="protein sequence ID" value="MBC8336275.1"/>
    <property type="molecule type" value="Genomic_DNA"/>
</dbReference>
<evidence type="ECO:0008006" key="4">
    <source>
        <dbReference type="Google" id="ProtNLM"/>
    </source>
</evidence>
<keyword evidence="1" id="KW-0472">Membrane</keyword>
<dbReference type="Proteomes" id="UP000614469">
    <property type="component" value="Unassembled WGS sequence"/>
</dbReference>
<feature type="transmembrane region" description="Helical" evidence="1">
    <location>
        <begin position="13"/>
        <end position="31"/>
    </location>
</feature>
<comment type="caution">
    <text evidence="2">The sequence shown here is derived from an EMBL/GenBank/DDBJ whole genome shotgun (WGS) entry which is preliminary data.</text>
</comment>
<keyword evidence="1" id="KW-0812">Transmembrane</keyword>
<evidence type="ECO:0000313" key="3">
    <source>
        <dbReference type="Proteomes" id="UP000614469"/>
    </source>
</evidence>
<evidence type="ECO:0000256" key="1">
    <source>
        <dbReference type="SAM" id="Phobius"/>
    </source>
</evidence>
<feature type="non-terminal residue" evidence="2">
    <location>
        <position position="341"/>
    </location>
</feature>
<keyword evidence="1" id="KW-1133">Transmembrane helix</keyword>
<organism evidence="2 3">
    <name type="scientific">Candidatus Desulfolinea nitratireducens</name>
    <dbReference type="NCBI Taxonomy" id="2841698"/>
    <lineage>
        <taxon>Bacteria</taxon>
        <taxon>Bacillati</taxon>
        <taxon>Chloroflexota</taxon>
        <taxon>Anaerolineae</taxon>
        <taxon>Anaerolineales</taxon>
        <taxon>Anaerolineales incertae sedis</taxon>
        <taxon>Candidatus Desulfolinea</taxon>
    </lineage>
</organism>
<evidence type="ECO:0000313" key="2">
    <source>
        <dbReference type="EMBL" id="MBC8336275.1"/>
    </source>
</evidence>
<protein>
    <recommendedName>
        <fullName evidence="4">Band 7 domain-containing protein</fullName>
    </recommendedName>
</protein>